<evidence type="ECO:0000256" key="2">
    <source>
        <dbReference type="ARBA" id="ARBA00022473"/>
    </source>
</evidence>
<gene>
    <name evidence="14" type="ORF">CRM22_004342</name>
</gene>
<dbReference type="GO" id="GO:0005634">
    <property type="term" value="C:nucleus"/>
    <property type="evidence" value="ECO:0007669"/>
    <property type="project" value="TreeGrafter"/>
</dbReference>
<name>A0A4V3SFF6_OPIFE</name>
<keyword evidence="11" id="KW-0539">Nucleus</keyword>
<evidence type="ECO:0000256" key="8">
    <source>
        <dbReference type="ARBA" id="ARBA00023015"/>
    </source>
</evidence>
<evidence type="ECO:0000256" key="7">
    <source>
        <dbReference type="ARBA" id="ARBA00022833"/>
    </source>
</evidence>
<feature type="compositionally biased region" description="Polar residues" evidence="12">
    <location>
        <begin position="38"/>
        <end position="65"/>
    </location>
</feature>
<evidence type="ECO:0000256" key="5">
    <source>
        <dbReference type="ARBA" id="ARBA00022737"/>
    </source>
</evidence>
<feature type="region of interest" description="Disordered" evidence="12">
    <location>
        <begin position="1190"/>
        <end position="1216"/>
    </location>
</feature>
<dbReference type="InterPro" id="IPR027008">
    <property type="entry name" value="Teashirt_fam"/>
</dbReference>
<evidence type="ECO:0000256" key="9">
    <source>
        <dbReference type="ARBA" id="ARBA00023125"/>
    </source>
</evidence>
<dbReference type="InterPro" id="IPR013087">
    <property type="entry name" value="Znf_C2H2_type"/>
</dbReference>
<feature type="compositionally biased region" description="Low complexity" evidence="12">
    <location>
        <begin position="1046"/>
        <end position="1069"/>
    </location>
</feature>
<feature type="region of interest" description="Disordered" evidence="12">
    <location>
        <begin position="1298"/>
        <end position="1408"/>
    </location>
</feature>
<dbReference type="PANTHER" id="PTHR12487:SF7">
    <property type="entry name" value="PROTEIN TEASHIRT-RELATED"/>
    <property type="match status" value="1"/>
</dbReference>
<evidence type="ECO:0000313" key="15">
    <source>
        <dbReference type="Proteomes" id="UP000308267"/>
    </source>
</evidence>
<feature type="compositionally biased region" description="Polar residues" evidence="12">
    <location>
        <begin position="1119"/>
        <end position="1138"/>
    </location>
</feature>
<keyword evidence="7" id="KW-0862">Zinc</keyword>
<feature type="compositionally biased region" description="Basic and acidic residues" evidence="12">
    <location>
        <begin position="831"/>
        <end position="847"/>
    </location>
</feature>
<feature type="region of interest" description="Disordered" evidence="12">
    <location>
        <begin position="229"/>
        <end position="298"/>
    </location>
</feature>
<feature type="region of interest" description="Disordered" evidence="12">
    <location>
        <begin position="38"/>
        <end position="100"/>
    </location>
</feature>
<comment type="caution">
    <text evidence="14">The sequence shown here is derived from an EMBL/GenBank/DDBJ whole genome shotgun (WGS) entry which is preliminary data.</text>
</comment>
<feature type="compositionally biased region" description="Low complexity" evidence="12">
    <location>
        <begin position="760"/>
        <end position="769"/>
    </location>
</feature>
<organism evidence="14 15">
    <name type="scientific">Opisthorchis felineus</name>
    <dbReference type="NCBI Taxonomy" id="147828"/>
    <lineage>
        <taxon>Eukaryota</taxon>
        <taxon>Metazoa</taxon>
        <taxon>Spiralia</taxon>
        <taxon>Lophotrochozoa</taxon>
        <taxon>Platyhelminthes</taxon>
        <taxon>Trematoda</taxon>
        <taxon>Digenea</taxon>
        <taxon>Opisthorchiida</taxon>
        <taxon>Opisthorchiata</taxon>
        <taxon>Opisthorchiidae</taxon>
        <taxon>Opisthorchis</taxon>
    </lineage>
</organism>
<protein>
    <recommendedName>
        <fullName evidence="13">C2H2-type domain-containing protein</fullName>
    </recommendedName>
</protein>
<evidence type="ECO:0000256" key="1">
    <source>
        <dbReference type="ARBA" id="ARBA00007158"/>
    </source>
</evidence>
<feature type="compositionally biased region" description="Polar residues" evidence="12">
    <location>
        <begin position="888"/>
        <end position="899"/>
    </location>
</feature>
<evidence type="ECO:0000256" key="11">
    <source>
        <dbReference type="ARBA" id="ARBA00023242"/>
    </source>
</evidence>
<dbReference type="OrthoDB" id="5815793at2759"/>
<dbReference type="PROSITE" id="PS00028">
    <property type="entry name" value="ZINC_FINGER_C2H2_1"/>
    <property type="match status" value="1"/>
</dbReference>
<keyword evidence="15" id="KW-1185">Reference proteome</keyword>
<dbReference type="Proteomes" id="UP000308267">
    <property type="component" value="Unassembled WGS sequence"/>
</dbReference>
<feature type="compositionally biased region" description="Polar residues" evidence="12">
    <location>
        <begin position="276"/>
        <end position="287"/>
    </location>
</feature>
<dbReference type="EMBL" id="SJOL01006373">
    <property type="protein sequence ID" value="TGZ68274.1"/>
    <property type="molecule type" value="Genomic_DNA"/>
</dbReference>
<feature type="region of interest" description="Disordered" evidence="12">
    <location>
        <begin position="1034"/>
        <end position="1069"/>
    </location>
</feature>
<feature type="compositionally biased region" description="Low complexity" evidence="12">
    <location>
        <begin position="1665"/>
        <end position="1687"/>
    </location>
</feature>
<keyword evidence="4" id="KW-0479">Metal-binding</keyword>
<dbReference type="STRING" id="147828.A0A4V3SFF6"/>
<feature type="compositionally biased region" description="Basic and acidic residues" evidence="12">
    <location>
        <begin position="864"/>
        <end position="884"/>
    </location>
</feature>
<sequence>MEVLPAAAPKVTTKTNSTALEFSLNENTATSTMGLEASNPISPLTTASVSPECQKTPNLTTRTPQYPSPPILPPLNLSSLPNTPTSGPNTDLSPLSKRPSSAEILRSPGERQVCGSGALHTTQLEPGERAVKEAEEVNVESDIYQHGPTNVQKSIASVSKVTEPREDGAISDWAQALQQLAAFCYSSKKPPDDCQRSCDESLASQLLPEPMNTFQAMLANMGQLLLSSQFPNPSSKVSKGGSHDTNPQDSPSHNSVRHYESPNSLQMPNFPPASPLPTSFVNGTEHSPSAFKPQNADLSNPQSSLALTASLLAMMAVQKPDGHGVHSNSFFTSPMISNTSCSSTLSSTMTPSLQSLFGSNSTQPLFNAADSASTKHPGPNLTDGRDLLYQLGQHLMAMATCSTSVDCIPKSSNEMGSASTSGANNSGLGFPSGQLPFLSDSVSSFINTKMFPSPAALQAQGHVSFQDVPITTSQDRRTSNFGVPLQSMGFDKNLPHLSTGGTGLSGISMRGNQKYSAYYQHQRKQGFSLGVTGDFNNPNQSRRQATTNPLSNPRYGGRRFRSGFGGATPSMVGLDARGLQRLPGVRGPSNAVGGSIYANFRGGSYKHSLTSPGLISGHVKSHGTVESTNPLATAGAAATSSAADHAPTPTRLRDTAFLCSCGKDFESLYVFTLHMKDTGHKPKSDQSERDIPKLVRGQDMWINSETEQTREILRCMRCHQSFRNLPELTMHMMKTNHYSEIVYNDSGRLVFVNPDEPRRGSGTSSGSTSIHMSPSKLPVCNLSGKRSSRTSTSGHTSVTGSTWSNGLQSPDSADSSSTLERQENPTSAAENNRELTKHKDSGEHNASDPKQYQPWRTLKQGKIRKIETNKPETVEASGHEHLDDVGAPSTSCQSPTRECSISPEPPDLRKAAGSPSSTASIKATVPEISDCSVELQSQKFETSVLRQIESFVQNSLQGNARSLSVKVENCSSNASQLSSPHSVSTEFGPNVSLPNSSASQLSPAARKRTYSEANLSGHCSPVSSLTDELEVKLKHTPSTSPDKRVSMTSPISTTVTSSSDSSQLSENPLSSLQKLVDTTHKPVHPTAAFSASTSSTLFVSCSPSTHSSKPPTALRSPSGPASSNVRTPYTASGKTPLSSVLSNASSFTQLVSPSSENDNITPALSALYAYVEKSSPCQPRELHNDFAHNKESLGRPLPFPGGPCAENRSSPHKVNSPDKAMNPALQALYAAAMSTVAAQYLNSTSPNNMRLSTLPDPLNLFRQAASNFKKAFESSTGSSSPSKTEPTNTWMKMLQMLGGFQNGPSWNEQTYSETPEPPEVSSPTHISSVSPRQSSSTPSGENRIGVDFLPGGNDSRTNSPGSNTGRATKLDPPPCKSPPSMSVLGVQTSGFRSNLPNPPSSRYPPPTLSVRPLGATNGPGSLMSTMITKKAKCHFCGKPFANKGQVRLHISKNKCPCLLQQSCHVAALAAAFGSDSRVLASNPSASVPHSQTPGKPIVSSPLNADSTPMSTGLPFTNFPTPHRSPSTKDSIEIPSALSLLKERFQNFDLMHQRQNNGSSAGPGISDTNLNTSPFLSAFTSLPHGASETDRLFSNQFFPPISNKVGQWNNGNVMTSPVPTSKLPASYPGVGGLGSTTAAANANHLAAMALLAQTLAQITSSQLARPPTSENTTDTTTSLSNPVSLNLSPSMIDPRNPFHLMNPANFNLDLLLNQVNFAKQLNHFNWNEQSLDGNLTNSTNMSAGH</sequence>
<evidence type="ECO:0000259" key="13">
    <source>
        <dbReference type="PROSITE" id="PS00028"/>
    </source>
</evidence>
<keyword evidence="3" id="KW-0678">Repressor</keyword>
<dbReference type="PANTHER" id="PTHR12487">
    <property type="entry name" value="TEASHIRT-RELATED"/>
    <property type="match status" value="1"/>
</dbReference>
<dbReference type="EMBL" id="SJOL01006373">
    <property type="protein sequence ID" value="TGZ68275.1"/>
    <property type="molecule type" value="Genomic_DNA"/>
</dbReference>
<feature type="compositionally biased region" description="Polar residues" evidence="12">
    <location>
        <begin position="1354"/>
        <end position="1366"/>
    </location>
</feature>
<feature type="region of interest" description="Disordered" evidence="12">
    <location>
        <begin position="536"/>
        <end position="557"/>
    </location>
</feature>
<feature type="region of interest" description="Disordered" evidence="12">
    <location>
        <begin position="753"/>
        <end position="916"/>
    </location>
</feature>
<keyword evidence="10" id="KW-0804">Transcription</keyword>
<dbReference type="SMART" id="SM00355">
    <property type="entry name" value="ZnF_C2H2"/>
    <property type="match status" value="3"/>
</dbReference>
<dbReference type="GO" id="GO:0000981">
    <property type="term" value="F:DNA-binding transcription factor activity, RNA polymerase II-specific"/>
    <property type="evidence" value="ECO:0007669"/>
    <property type="project" value="TreeGrafter"/>
</dbReference>
<keyword evidence="2" id="KW-0217">Developmental protein</keyword>
<dbReference type="GO" id="GO:0003677">
    <property type="term" value="F:DNA binding"/>
    <property type="evidence" value="ECO:0007669"/>
    <property type="project" value="UniProtKB-KW"/>
</dbReference>
<evidence type="ECO:0000256" key="4">
    <source>
        <dbReference type="ARBA" id="ARBA00022723"/>
    </source>
</evidence>
<reference evidence="14 15" key="1">
    <citation type="journal article" date="2019" name="BMC Genomics">
        <title>New insights from Opisthorchis felineus genome: update on genomics of the epidemiologically important liver flukes.</title>
        <authorList>
            <person name="Ershov N.I."/>
            <person name="Mordvinov V.A."/>
            <person name="Prokhortchouk E.B."/>
            <person name="Pakharukova M.Y."/>
            <person name="Gunbin K.V."/>
            <person name="Ustyantsev K."/>
            <person name="Genaev M.A."/>
            <person name="Blinov A.G."/>
            <person name="Mazur A."/>
            <person name="Boulygina E."/>
            <person name="Tsygankova S."/>
            <person name="Khrameeva E."/>
            <person name="Chekanov N."/>
            <person name="Fan G."/>
            <person name="Xiao A."/>
            <person name="Zhang H."/>
            <person name="Xu X."/>
            <person name="Yang H."/>
            <person name="Solovyev V."/>
            <person name="Lee S.M."/>
            <person name="Liu X."/>
            <person name="Afonnikov D.A."/>
            <person name="Skryabin K.G."/>
        </authorList>
    </citation>
    <scope>NUCLEOTIDE SEQUENCE [LARGE SCALE GENOMIC DNA]</scope>
    <source>
        <strain evidence="14">AK-0245</strain>
        <tissue evidence="14">Whole organism</tissue>
    </source>
</reference>
<feature type="domain" description="C2H2-type" evidence="13">
    <location>
        <begin position="715"/>
        <end position="737"/>
    </location>
</feature>
<feature type="region of interest" description="Disordered" evidence="12">
    <location>
        <begin position="1661"/>
        <end position="1687"/>
    </location>
</feature>
<feature type="compositionally biased region" description="Pro residues" evidence="12">
    <location>
        <begin position="1396"/>
        <end position="1407"/>
    </location>
</feature>
<evidence type="ECO:0000313" key="14">
    <source>
        <dbReference type="EMBL" id="TGZ68274.1"/>
    </source>
</evidence>
<feature type="compositionally biased region" description="Polar residues" evidence="12">
    <location>
        <begin position="229"/>
        <end position="254"/>
    </location>
</feature>
<accession>A0A4V3SFF6</accession>
<feature type="compositionally biased region" description="Polar residues" evidence="12">
    <location>
        <begin position="805"/>
        <end position="830"/>
    </location>
</feature>
<feature type="region of interest" description="Disordered" evidence="12">
    <location>
        <begin position="973"/>
        <end position="1005"/>
    </location>
</feature>
<evidence type="ECO:0000256" key="3">
    <source>
        <dbReference type="ARBA" id="ARBA00022491"/>
    </source>
</evidence>
<proteinExistence type="inferred from homology"/>
<feature type="compositionally biased region" description="Low complexity" evidence="12">
    <location>
        <begin position="1321"/>
        <end position="1339"/>
    </location>
</feature>
<keyword evidence="6" id="KW-0863">Zinc-finger</keyword>
<feature type="compositionally biased region" description="Polar residues" evidence="12">
    <location>
        <begin position="536"/>
        <end position="551"/>
    </location>
</feature>
<keyword evidence="8" id="KW-0805">Transcription regulation</keyword>
<evidence type="ECO:0000256" key="12">
    <source>
        <dbReference type="SAM" id="MobiDB-lite"/>
    </source>
</evidence>
<evidence type="ECO:0000256" key="6">
    <source>
        <dbReference type="ARBA" id="ARBA00022771"/>
    </source>
</evidence>
<feature type="region of interest" description="Disordered" evidence="12">
    <location>
        <begin position="1100"/>
        <end position="1138"/>
    </location>
</feature>
<dbReference type="GO" id="GO:0008270">
    <property type="term" value="F:zinc ion binding"/>
    <property type="evidence" value="ECO:0007669"/>
    <property type="project" value="UniProtKB-KW"/>
</dbReference>
<feature type="compositionally biased region" description="Low complexity" evidence="12">
    <location>
        <begin position="74"/>
        <end position="86"/>
    </location>
</feature>
<keyword evidence="9" id="KW-0238">DNA-binding</keyword>
<comment type="similarity">
    <text evidence="1">Belongs to the teashirt C2H2-type zinc-finger protein family.</text>
</comment>
<keyword evidence="5" id="KW-0677">Repeat</keyword>
<feature type="compositionally biased region" description="Low complexity" evidence="12">
    <location>
        <begin position="783"/>
        <end position="804"/>
    </location>
</feature>
<evidence type="ECO:0000256" key="10">
    <source>
        <dbReference type="ARBA" id="ARBA00023163"/>
    </source>
</evidence>
<feature type="compositionally biased region" description="Polar residues" evidence="12">
    <location>
        <begin position="973"/>
        <end position="1002"/>
    </location>
</feature>